<name>A0A6A4HY87_9AGAR</name>
<protein>
    <submittedName>
        <fullName evidence="2">Uncharacterized protein</fullName>
    </submittedName>
</protein>
<dbReference type="AlphaFoldDB" id="A0A6A4HY87"/>
<keyword evidence="3" id="KW-1185">Reference proteome</keyword>
<dbReference type="EMBL" id="ML769437">
    <property type="protein sequence ID" value="KAE9402158.1"/>
    <property type="molecule type" value="Genomic_DNA"/>
</dbReference>
<dbReference type="Proteomes" id="UP000799118">
    <property type="component" value="Unassembled WGS sequence"/>
</dbReference>
<evidence type="ECO:0000256" key="1">
    <source>
        <dbReference type="SAM" id="MobiDB-lite"/>
    </source>
</evidence>
<evidence type="ECO:0000313" key="2">
    <source>
        <dbReference type="EMBL" id="KAE9402158.1"/>
    </source>
</evidence>
<evidence type="ECO:0000313" key="3">
    <source>
        <dbReference type="Proteomes" id="UP000799118"/>
    </source>
</evidence>
<proteinExistence type="predicted"/>
<feature type="region of interest" description="Disordered" evidence="1">
    <location>
        <begin position="287"/>
        <end position="309"/>
    </location>
</feature>
<accession>A0A6A4HY87</accession>
<reference evidence="2" key="1">
    <citation type="journal article" date="2019" name="Environ. Microbiol.">
        <title>Fungal ecological strategies reflected in gene transcription - a case study of two litter decomposers.</title>
        <authorList>
            <person name="Barbi F."/>
            <person name="Kohler A."/>
            <person name="Barry K."/>
            <person name="Baskaran P."/>
            <person name="Daum C."/>
            <person name="Fauchery L."/>
            <person name="Ihrmark K."/>
            <person name="Kuo A."/>
            <person name="LaButti K."/>
            <person name="Lipzen A."/>
            <person name="Morin E."/>
            <person name="Grigoriev I.V."/>
            <person name="Henrissat B."/>
            <person name="Lindahl B."/>
            <person name="Martin F."/>
        </authorList>
    </citation>
    <scope>NUCLEOTIDE SEQUENCE</scope>
    <source>
        <strain evidence="2">JB14</strain>
    </source>
</reference>
<gene>
    <name evidence="2" type="ORF">BT96DRAFT_974398</name>
</gene>
<organism evidence="2 3">
    <name type="scientific">Gymnopus androsaceus JB14</name>
    <dbReference type="NCBI Taxonomy" id="1447944"/>
    <lineage>
        <taxon>Eukaryota</taxon>
        <taxon>Fungi</taxon>
        <taxon>Dikarya</taxon>
        <taxon>Basidiomycota</taxon>
        <taxon>Agaricomycotina</taxon>
        <taxon>Agaricomycetes</taxon>
        <taxon>Agaricomycetidae</taxon>
        <taxon>Agaricales</taxon>
        <taxon>Marasmiineae</taxon>
        <taxon>Omphalotaceae</taxon>
        <taxon>Gymnopus</taxon>
    </lineage>
</organism>
<feature type="region of interest" description="Disordered" evidence="1">
    <location>
        <begin position="226"/>
        <end position="267"/>
    </location>
</feature>
<sequence length="309" mass="34994">MQGAFVKGIYNIFELRKALSTAFQASVHHHPQPSLPLPEEKILGLSKPEEQLFYKKGRAAVHEEVGWWMSEKLELGADDLFRKTGVDVINECIGNIVTRLSECRLKTRSVNLRTRSLFVHVGKGDVEYRREIIRHILNSYMDEFPHIYQRWNPLPNDFDGSPQSAIRRTEAFRIPAFRRDSDTASQVNSVVLRRSERLASVKASSTIVHGQQGFCYRKTGELPVTPTKARKKATQDVEHPAKRRKLADVSNVPGPSRNNDESISAAPLKIKAKNLKLETRKKVRKFFGASDENAVSNGTRSRSKFDGSL</sequence>